<dbReference type="Pfam" id="PF00112">
    <property type="entry name" value="Peptidase_C1"/>
    <property type="match status" value="1"/>
</dbReference>
<dbReference type="SMART" id="SM00645">
    <property type="entry name" value="Pept_C1"/>
    <property type="match status" value="1"/>
</dbReference>
<comment type="similarity">
    <text evidence="1">Belongs to the peptidase C1 family.</text>
</comment>
<dbReference type="EnsemblMetazoa" id="tetur24g00280.1">
    <property type="protein sequence ID" value="tetur24g00280.1"/>
    <property type="gene ID" value="tetur24g00280"/>
</dbReference>
<dbReference type="GO" id="GO:0006508">
    <property type="term" value="P:proteolysis"/>
    <property type="evidence" value="ECO:0007669"/>
    <property type="project" value="InterPro"/>
</dbReference>
<evidence type="ECO:0000313" key="5">
    <source>
        <dbReference type="Proteomes" id="UP000015104"/>
    </source>
</evidence>
<dbReference type="RefSeq" id="XP_025017827.1">
    <property type="nucleotide sequence ID" value="XM_025162059.1"/>
</dbReference>
<feature type="domain" description="Peptidase C1A papain C-terminal" evidence="3">
    <location>
        <begin position="81"/>
        <end position="298"/>
    </location>
</feature>
<dbReference type="Proteomes" id="UP000015104">
    <property type="component" value="Unassembled WGS sequence"/>
</dbReference>
<feature type="chain" id="PRO_5018748302" description="Peptidase C1A papain C-terminal domain-containing protein" evidence="2">
    <location>
        <begin position="17"/>
        <end position="335"/>
    </location>
</feature>
<keyword evidence="2" id="KW-0732">Signal</keyword>
<dbReference type="HOGENOM" id="CLU_012184_3_3_1"/>
<keyword evidence="5" id="KW-1185">Reference proteome</keyword>
<evidence type="ECO:0000256" key="1">
    <source>
        <dbReference type="ARBA" id="ARBA00008455"/>
    </source>
</evidence>
<dbReference type="KEGG" id="tut:107367797"/>
<name>T1KW40_TETUR</name>
<protein>
    <recommendedName>
        <fullName evidence="3">Peptidase C1A papain C-terminal domain-containing protein</fullName>
    </recommendedName>
</protein>
<dbReference type="EMBL" id="CAEY01000638">
    <property type="status" value="NOT_ANNOTATED_CDS"/>
    <property type="molecule type" value="Genomic_DNA"/>
</dbReference>
<dbReference type="STRING" id="32264.T1KW40"/>
<dbReference type="InterPro" id="IPR000668">
    <property type="entry name" value="Peptidase_C1A_C"/>
</dbReference>
<dbReference type="InterPro" id="IPR013128">
    <property type="entry name" value="Peptidase_C1A"/>
</dbReference>
<dbReference type="eggNOG" id="KOG1543">
    <property type="taxonomic scope" value="Eukaryota"/>
</dbReference>
<proteinExistence type="inferred from homology"/>
<sequence length="335" mass="38322">MRFYFIFILNIFSVSGFKISLNLDPDPNDKLSQENGLDLKEKVVKRSYHLGLSQSEKLIDEEGPKKCDFPTKSGSNKVQDFPESFDVRNVWPSCISTITKSDGASHPSALLISVFQMSDLICTINGDRIDGQLTFDQMEKSFEDFKLSSVITSGCSAYQFWSENGIYSVDYQKTEICLPFSPQCKPSFITMDKYFKVDVTIPLNIPDKMKDMMSNGPAIALIEVYKDFLEYKSGIYEKRSDEKLGVYPFKIIGWGTEDCVDYWLGMNSWGENWGDKGTFKIRRSEENGILRNWLSVSLREQPVSNYELNNEQSFFLAHKEDGSRYENINGCLVVD</sequence>
<dbReference type="Gene3D" id="3.90.70.10">
    <property type="entry name" value="Cysteine proteinases"/>
    <property type="match status" value="1"/>
</dbReference>
<dbReference type="AlphaFoldDB" id="T1KW40"/>
<reference evidence="4" key="2">
    <citation type="submission" date="2015-06" db="UniProtKB">
        <authorList>
            <consortium name="EnsemblMetazoa"/>
        </authorList>
    </citation>
    <scope>IDENTIFICATION</scope>
</reference>
<dbReference type="OrthoDB" id="640249at2759"/>
<dbReference type="GeneID" id="107367797"/>
<dbReference type="PANTHER" id="PTHR12411">
    <property type="entry name" value="CYSTEINE PROTEASE FAMILY C1-RELATED"/>
    <property type="match status" value="1"/>
</dbReference>
<dbReference type="SUPFAM" id="SSF54001">
    <property type="entry name" value="Cysteine proteinases"/>
    <property type="match status" value="1"/>
</dbReference>
<dbReference type="InterPro" id="IPR038765">
    <property type="entry name" value="Papain-like_cys_pep_sf"/>
</dbReference>
<accession>T1KW40</accession>
<dbReference type="GO" id="GO:0008234">
    <property type="term" value="F:cysteine-type peptidase activity"/>
    <property type="evidence" value="ECO:0007669"/>
    <property type="project" value="InterPro"/>
</dbReference>
<evidence type="ECO:0000259" key="3">
    <source>
        <dbReference type="SMART" id="SM00645"/>
    </source>
</evidence>
<evidence type="ECO:0000313" key="4">
    <source>
        <dbReference type="EnsemblMetazoa" id="tetur24g00280.1"/>
    </source>
</evidence>
<feature type="signal peptide" evidence="2">
    <location>
        <begin position="1"/>
        <end position="16"/>
    </location>
</feature>
<evidence type="ECO:0000256" key="2">
    <source>
        <dbReference type="SAM" id="SignalP"/>
    </source>
</evidence>
<reference evidence="5" key="1">
    <citation type="submission" date="2011-08" db="EMBL/GenBank/DDBJ databases">
        <authorList>
            <person name="Rombauts S."/>
        </authorList>
    </citation>
    <scope>NUCLEOTIDE SEQUENCE</scope>
    <source>
        <strain evidence="5">London</strain>
    </source>
</reference>
<organism evidence="4 5">
    <name type="scientific">Tetranychus urticae</name>
    <name type="common">Two-spotted spider mite</name>
    <dbReference type="NCBI Taxonomy" id="32264"/>
    <lineage>
        <taxon>Eukaryota</taxon>
        <taxon>Metazoa</taxon>
        <taxon>Ecdysozoa</taxon>
        <taxon>Arthropoda</taxon>
        <taxon>Chelicerata</taxon>
        <taxon>Arachnida</taxon>
        <taxon>Acari</taxon>
        <taxon>Acariformes</taxon>
        <taxon>Trombidiformes</taxon>
        <taxon>Prostigmata</taxon>
        <taxon>Eleutherengona</taxon>
        <taxon>Raphignathae</taxon>
        <taxon>Tetranychoidea</taxon>
        <taxon>Tetranychidae</taxon>
        <taxon>Tetranychus</taxon>
    </lineage>
</organism>